<reference evidence="2 3" key="1">
    <citation type="submission" date="2023-10" db="EMBL/GenBank/DDBJ databases">
        <title>Virgibacillus halophilus 5B73C genome.</title>
        <authorList>
            <person name="Miliotis G."/>
            <person name="Sengupta P."/>
            <person name="Hameed A."/>
            <person name="Chuvochina M."/>
            <person name="Mcdonagh F."/>
            <person name="Simpson A.C."/>
            <person name="Singh N.K."/>
            <person name="Rekha P.D."/>
            <person name="Raman K."/>
            <person name="Hugenholtz P."/>
            <person name="Venkateswaran K."/>
        </authorList>
    </citation>
    <scope>NUCLEOTIDE SEQUENCE [LARGE SCALE GENOMIC DNA]</scope>
    <source>
        <strain evidence="2 3">5B73C</strain>
    </source>
</reference>
<dbReference type="EMBL" id="JAWDIP010000004">
    <property type="protein sequence ID" value="MDY0396278.1"/>
    <property type="molecule type" value="Genomic_DNA"/>
</dbReference>
<accession>A0ABU5CAC5</accession>
<proteinExistence type="predicted"/>
<evidence type="ECO:0000313" key="3">
    <source>
        <dbReference type="Proteomes" id="UP001281447"/>
    </source>
</evidence>
<organism evidence="2 3">
    <name type="scientific">Tigheibacillus halophilus</name>
    <dbReference type="NCBI Taxonomy" id="361280"/>
    <lineage>
        <taxon>Bacteria</taxon>
        <taxon>Bacillati</taxon>
        <taxon>Bacillota</taxon>
        <taxon>Bacilli</taxon>
        <taxon>Bacillales</taxon>
        <taxon>Bacillaceae</taxon>
        <taxon>Tigheibacillus</taxon>
    </lineage>
</organism>
<evidence type="ECO:0000256" key="1">
    <source>
        <dbReference type="SAM" id="MobiDB-lite"/>
    </source>
</evidence>
<feature type="compositionally biased region" description="Basic and acidic residues" evidence="1">
    <location>
        <begin position="65"/>
        <end position="82"/>
    </location>
</feature>
<gene>
    <name evidence="2" type="primary">ylbD</name>
    <name evidence="2" type="ORF">RWE15_20395</name>
</gene>
<evidence type="ECO:0000313" key="2">
    <source>
        <dbReference type="EMBL" id="MDY0396278.1"/>
    </source>
</evidence>
<keyword evidence="2" id="KW-0167">Capsid protein</keyword>
<comment type="caution">
    <text evidence="2">The sequence shown here is derived from an EMBL/GenBank/DDBJ whole genome shotgun (WGS) entry which is preliminary data.</text>
</comment>
<keyword evidence="2" id="KW-0946">Virion</keyword>
<dbReference type="Pfam" id="PF14071">
    <property type="entry name" value="YlbD_coat"/>
    <property type="match status" value="1"/>
</dbReference>
<dbReference type="InterPro" id="IPR025953">
    <property type="entry name" value="YlbD_coat"/>
</dbReference>
<feature type="region of interest" description="Disordered" evidence="1">
    <location>
        <begin position="60"/>
        <end position="82"/>
    </location>
</feature>
<sequence>MSIGVRSLNEEKLHPTIREFKQFVNQHPKLLREIRKNGRSWQEYYEKWVLLGEEDPFWTSFQGDADPKKDNTGGKHNDKDKKTEIFSKMWEMTENLDMDKVQKQVHQLNGAISSLQDLLGQFQTKGNKPSSGQQFGTFKD</sequence>
<dbReference type="Proteomes" id="UP001281447">
    <property type="component" value="Unassembled WGS sequence"/>
</dbReference>
<protein>
    <submittedName>
        <fullName evidence="2">Spore coat protein YlbD</fullName>
    </submittedName>
</protein>
<name>A0ABU5CAC5_9BACI</name>
<keyword evidence="3" id="KW-1185">Reference proteome</keyword>